<dbReference type="Pfam" id="PF00520">
    <property type="entry name" value="Ion_trans"/>
    <property type="match status" value="1"/>
</dbReference>
<dbReference type="InterPro" id="IPR003972">
    <property type="entry name" value="K_chnl_volt-dep_Kv1"/>
</dbReference>
<dbReference type="SUPFAM" id="SSF54695">
    <property type="entry name" value="POZ domain"/>
    <property type="match status" value="1"/>
</dbReference>
<feature type="region of interest" description="Disordered" evidence="12">
    <location>
        <begin position="214"/>
        <end position="234"/>
    </location>
</feature>
<accession>A0ABN8M6I0</accession>
<evidence type="ECO:0000256" key="4">
    <source>
        <dbReference type="ARBA" id="ARBA00022692"/>
    </source>
</evidence>
<evidence type="ECO:0000256" key="11">
    <source>
        <dbReference type="ARBA" id="ARBA00023303"/>
    </source>
</evidence>
<feature type="domain" description="Ion transport" evidence="14">
    <location>
        <begin position="185"/>
        <end position="434"/>
    </location>
</feature>
<evidence type="ECO:0000256" key="9">
    <source>
        <dbReference type="ARBA" id="ARBA00023065"/>
    </source>
</evidence>
<organism evidence="16 17">
    <name type="scientific">Porites evermanni</name>
    <dbReference type="NCBI Taxonomy" id="104178"/>
    <lineage>
        <taxon>Eukaryota</taxon>
        <taxon>Metazoa</taxon>
        <taxon>Cnidaria</taxon>
        <taxon>Anthozoa</taxon>
        <taxon>Hexacorallia</taxon>
        <taxon>Scleractinia</taxon>
        <taxon>Fungiina</taxon>
        <taxon>Poritidae</taxon>
        <taxon>Porites</taxon>
    </lineage>
</organism>
<evidence type="ECO:0000259" key="15">
    <source>
        <dbReference type="Pfam" id="PF02214"/>
    </source>
</evidence>
<keyword evidence="7" id="KW-0630">Potassium</keyword>
<dbReference type="PANTHER" id="PTHR11537">
    <property type="entry name" value="VOLTAGE-GATED POTASSIUM CHANNEL"/>
    <property type="match status" value="1"/>
</dbReference>
<keyword evidence="10 13" id="KW-0472">Membrane</keyword>
<evidence type="ECO:0000259" key="14">
    <source>
        <dbReference type="Pfam" id="PF00520"/>
    </source>
</evidence>
<dbReference type="SUPFAM" id="SSF81324">
    <property type="entry name" value="Voltage-gated potassium channels"/>
    <property type="match status" value="1"/>
</dbReference>
<keyword evidence="9" id="KW-0406">Ion transport</keyword>
<evidence type="ECO:0000313" key="17">
    <source>
        <dbReference type="Proteomes" id="UP001159427"/>
    </source>
</evidence>
<evidence type="ECO:0000256" key="13">
    <source>
        <dbReference type="SAM" id="Phobius"/>
    </source>
</evidence>
<keyword evidence="3" id="KW-0633">Potassium transport</keyword>
<evidence type="ECO:0000256" key="10">
    <source>
        <dbReference type="ARBA" id="ARBA00023136"/>
    </source>
</evidence>
<feature type="transmembrane region" description="Helical" evidence="13">
    <location>
        <begin position="343"/>
        <end position="364"/>
    </location>
</feature>
<dbReference type="Gene3D" id="1.10.287.70">
    <property type="match status" value="1"/>
</dbReference>
<keyword evidence="11" id="KW-0407">Ion channel</keyword>
<dbReference type="InterPro" id="IPR003131">
    <property type="entry name" value="T1-type_BTB"/>
</dbReference>
<feature type="transmembrane region" description="Helical" evidence="13">
    <location>
        <begin position="245"/>
        <end position="267"/>
    </location>
</feature>
<evidence type="ECO:0000256" key="6">
    <source>
        <dbReference type="ARBA" id="ARBA00022882"/>
    </source>
</evidence>
<gene>
    <name evidence="16" type="ORF">PEVE_00025477</name>
</gene>
<feature type="transmembrane region" description="Helical" evidence="13">
    <location>
        <begin position="404"/>
        <end position="425"/>
    </location>
</feature>
<dbReference type="InterPro" id="IPR027359">
    <property type="entry name" value="Volt_channel_dom_sf"/>
</dbReference>
<keyword evidence="8 13" id="KW-1133">Transmembrane helix</keyword>
<comment type="subcellular location">
    <subcellularLocation>
        <location evidence="1">Membrane</location>
        <topology evidence="1">Multi-pass membrane protein</topology>
    </subcellularLocation>
</comment>
<evidence type="ECO:0000256" key="12">
    <source>
        <dbReference type="SAM" id="MobiDB-lite"/>
    </source>
</evidence>
<dbReference type="Proteomes" id="UP001159427">
    <property type="component" value="Unassembled WGS sequence"/>
</dbReference>
<dbReference type="PRINTS" id="PR00169">
    <property type="entry name" value="KCHANNEL"/>
</dbReference>
<dbReference type="Gene3D" id="1.20.120.350">
    <property type="entry name" value="Voltage-gated potassium channels. Chain C"/>
    <property type="match status" value="1"/>
</dbReference>
<feature type="transmembrane region" description="Helical" evidence="13">
    <location>
        <begin position="274"/>
        <end position="296"/>
    </location>
</feature>
<evidence type="ECO:0000256" key="8">
    <source>
        <dbReference type="ARBA" id="ARBA00022989"/>
    </source>
</evidence>
<name>A0ABN8M6I0_9CNID</name>
<evidence type="ECO:0000256" key="3">
    <source>
        <dbReference type="ARBA" id="ARBA00022538"/>
    </source>
</evidence>
<dbReference type="InterPro" id="IPR005821">
    <property type="entry name" value="Ion_trans_dom"/>
</dbReference>
<dbReference type="PANTHER" id="PTHR11537:SF113">
    <property type="entry name" value="POTASSIUM VOLTAGE-GATED CHANNEL PROTEIN SHAKER"/>
    <property type="match status" value="1"/>
</dbReference>
<dbReference type="Pfam" id="PF02214">
    <property type="entry name" value="BTB_2"/>
    <property type="match status" value="1"/>
</dbReference>
<keyword evidence="6" id="KW-0851">Voltage-gated channel</keyword>
<keyword evidence="5" id="KW-0631">Potassium channel</keyword>
<evidence type="ECO:0000256" key="1">
    <source>
        <dbReference type="ARBA" id="ARBA00004141"/>
    </source>
</evidence>
<reference evidence="16 17" key="1">
    <citation type="submission" date="2022-05" db="EMBL/GenBank/DDBJ databases">
        <authorList>
            <consortium name="Genoscope - CEA"/>
            <person name="William W."/>
        </authorList>
    </citation>
    <scope>NUCLEOTIDE SEQUENCE [LARGE SCALE GENOMIC DNA]</scope>
</reference>
<feature type="transmembrane region" description="Helical" evidence="13">
    <location>
        <begin position="376"/>
        <end position="392"/>
    </location>
</feature>
<evidence type="ECO:0000256" key="5">
    <source>
        <dbReference type="ARBA" id="ARBA00022826"/>
    </source>
</evidence>
<evidence type="ECO:0000313" key="16">
    <source>
        <dbReference type="EMBL" id="CAH3025230.1"/>
    </source>
</evidence>
<protein>
    <submittedName>
        <fullName evidence="16">Uncharacterized protein</fullName>
    </submittedName>
</protein>
<dbReference type="InterPro" id="IPR003968">
    <property type="entry name" value="K_chnl_volt-dep_Kv"/>
</dbReference>
<keyword evidence="2" id="KW-0813">Transport</keyword>
<dbReference type="EMBL" id="CALNXI010000343">
    <property type="protein sequence ID" value="CAH3025230.1"/>
    <property type="molecule type" value="Genomic_DNA"/>
</dbReference>
<feature type="transmembrane region" description="Helical" evidence="13">
    <location>
        <begin position="182"/>
        <end position="204"/>
    </location>
</feature>
<dbReference type="PRINTS" id="PR01491">
    <property type="entry name" value="KVCHANNEL"/>
</dbReference>
<proteinExistence type="predicted"/>
<evidence type="ECO:0000256" key="2">
    <source>
        <dbReference type="ARBA" id="ARBA00022448"/>
    </source>
</evidence>
<keyword evidence="17" id="KW-1185">Reference proteome</keyword>
<feature type="domain" description="Potassium channel tetramerisation-type BTB" evidence="15">
    <location>
        <begin position="55"/>
        <end position="141"/>
    </location>
</feature>
<comment type="caution">
    <text evidence="16">The sequence shown here is derived from an EMBL/GenBank/DDBJ whole genome shotgun (WGS) entry which is preliminary data.</text>
</comment>
<dbReference type="Gene3D" id="3.30.710.10">
    <property type="entry name" value="Potassium Channel Kv1.1, Chain A"/>
    <property type="match status" value="1"/>
</dbReference>
<dbReference type="InterPro" id="IPR028325">
    <property type="entry name" value="VG_K_chnl"/>
</dbReference>
<sequence length="475" mass="55216">MLQLHGQRLRPERRQRRLTDPNCLYYRYGDYSRTRTPYVQSGRSRRRSDRTNGITANVSGKKFFFTTRLLAKYPQSLLGHKHKRKYFYDCIRDEYFFDRNRTAFESIFNFYVSRGTLVVPDESFPEQLLMDEFYFFGLYEYVSDNDKKSLITPSALKKRQIAPKRRCQREVWKISENPDSSVLARLINLFSLLVIIFSAIILFIDTLPDARRSESSTFNSPTPTKNSSDANTSATNPNYEQLPQIISAMESFCIVWFTLELLTRFFVSPEKKKFFLQALNLIDLIAIVPFYISLIISTPMSAAQLYIMRILRLSRVFRVLKISRYVSVMKVLGLTVKASVNDFWTMGFLILIGTVLFGSTTYYCEQWDADTSFNSIPTACWWALVTITTLGYGDLVPTTLGGKITGGMCSVSGVLLITPFLPIIFNKFNRFQELEKESSSVAKNDKSYPQIIPVYSQYEVNEKYIKRRIRRRYTM</sequence>
<keyword evidence="4 13" id="KW-0812">Transmembrane</keyword>
<dbReference type="PRINTS" id="PR01496">
    <property type="entry name" value="SHAKERCHANEL"/>
</dbReference>
<dbReference type="InterPro" id="IPR011333">
    <property type="entry name" value="SKP1/BTB/POZ_sf"/>
</dbReference>
<feature type="compositionally biased region" description="Polar residues" evidence="12">
    <location>
        <begin position="215"/>
        <end position="234"/>
    </location>
</feature>
<evidence type="ECO:0000256" key="7">
    <source>
        <dbReference type="ARBA" id="ARBA00022958"/>
    </source>
</evidence>